<reference evidence="2" key="1">
    <citation type="submission" date="2022-10" db="EMBL/GenBank/DDBJ databases">
        <title>Two novel species of Flavobacterium.</title>
        <authorList>
            <person name="Liu Q."/>
            <person name="Xin Y.-H."/>
        </authorList>
    </citation>
    <scope>NUCLEOTIDE SEQUENCE</scope>
    <source>
        <strain evidence="2">LS1R49</strain>
    </source>
</reference>
<evidence type="ECO:0000313" key="3">
    <source>
        <dbReference type="Proteomes" id="UP001151079"/>
    </source>
</evidence>
<keyword evidence="1" id="KW-0472">Membrane</keyword>
<keyword evidence="3" id="KW-1185">Reference proteome</keyword>
<dbReference type="AlphaFoldDB" id="A0A9X2ZDT0"/>
<feature type="transmembrane region" description="Helical" evidence="1">
    <location>
        <begin position="7"/>
        <end position="29"/>
    </location>
</feature>
<name>A0A9X2ZDT0_9FLAO</name>
<keyword evidence="1" id="KW-1133">Transmembrane helix</keyword>
<keyword evidence="1" id="KW-0812">Transmembrane</keyword>
<protein>
    <recommendedName>
        <fullName evidence="4">DUF748 domain-containing protein</fullName>
    </recommendedName>
</protein>
<evidence type="ECO:0000256" key="1">
    <source>
        <dbReference type="SAM" id="Phobius"/>
    </source>
</evidence>
<proteinExistence type="predicted"/>
<sequence>MSLNKKIIIGIFSLLVFLFLINTGLNFWIKKQLPKIIQDNNTTPYQITYENLKIDLWSAAIYASNIVVNPKDTPKDSAAKIGIYSKIGTVAINDFNIWNLVFNDVLHAKSITIDQARVILYKKDEKAIDNSNSIRTQVIEPFQKIIVVSNIYLNKASLDIMSTQTNKPILYTRNIAVVVEGIVINDEILKQKIPFSYQKYALNCDSLYYKPNKFYTLTASKIATNNHSLKIKDFSYIPLYTRHQFVQKITKEKDLFTIKIKSLEFNTMNWGFKNDLFFFNANSLALDHVDANIYRNKIPEDDLSKKPLYNALLRKIPFPLKIDTLSIRNSKLVYEEEINFQKGSAKLAFDHFNLNATNLQSGFGLKKAADLDINIQCLFMKNSALKIHWTLNVLDKNDNFHIKGNISNFDVQAMYAFTKPYINTSFEGTFDDYHFDITGNDKTAKGNASLKYKDLKVTLYKKKNPEKEAKLKSSLANLILKRDSDNEAKRAEIELERIPEKSFYNFLWRSIAESLKKILI</sequence>
<gene>
    <name evidence="2" type="ORF">OIU83_16375</name>
</gene>
<dbReference type="EMBL" id="JAOZEW010000018">
    <property type="protein sequence ID" value="MCV9929244.1"/>
    <property type="molecule type" value="Genomic_DNA"/>
</dbReference>
<evidence type="ECO:0000313" key="2">
    <source>
        <dbReference type="EMBL" id="MCV9929244.1"/>
    </source>
</evidence>
<accession>A0A9X2ZDT0</accession>
<dbReference type="RefSeq" id="WP_264207339.1">
    <property type="nucleotide sequence ID" value="NZ_JAOZEW010000018.1"/>
</dbReference>
<comment type="caution">
    <text evidence="2">The sequence shown here is derived from an EMBL/GenBank/DDBJ whole genome shotgun (WGS) entry which is preliminary data.</text>
</comment>
<organism evidence="2 3">
    <name type="scientific">Flavobacterium shii</name>
    <dbReference type="NCBI Taxonomy" id="2987687"/>
    <lineage>
        <taxon>Bacteria</taxon>
        <taxon>Pseudomonadati</taxon>
        <taxon>Bacteroidota</taxon>
        <taxon>Flavobacteriia</taxon>
        <taxon>Flavobacteriales</taxon>
        <taxon>Flavobacteriaceae</taxon>
        <taxon>Flavobacterium</taxon>
    </lineage>
</organism>
<dbReference type="Proteomes" id="UP001151079">
    <property type="component" value="Unassembled WGS sequence"/>
</dbReference>
<evidence type="ECO:0008006" key="4">
    <source>
        <dbReference type="Google" id="ProtNLM"/>
    </source>
</evidence>